<dbReference type="Proteomes" id="UP000008837">
    <property type="component" value="Unassembled WGS sequence"/>
</dbReference>
<dbReference type="VEuPathDB" id="FungiDB:MGL_3633"/>
<keyword evidence="2 9" id="KW-0378">Hydrolase</keyword>
<proteinExistence type="predicted"/>
<dbReference type="GO" id="GO:0003677">
    <property type="term" value="F:DNA binding"/>
    <property type="evidence" value="ECO:0007669"/>
    <property type="project" value="InterPro"/>
</dbReference>
<evidence type="ECO:0000256" key="4">
    <source>
        <dbReference type="ARBA" id="ARBA00022840"/>
    </source>
</evidence>
<dbReference type="InterPro" id="IPR014017">
    <property type="entry name" value="DNA_helicase_UvrD-like_C"/>
</dbReference>
<reference evidence="12 13" key="1">
    <citation type="journal article" date="2007" name="Proc. Natl. Acad. Sci. U.S.A.">
        <title>Dandruff-associated Malassezia genomes reveal convergent and divergent virulence traits shared with plant and human fungal pathogens.</title>
        <authorList>
            <person name="Xu J."/>
            <person name="Saunders C.W."/>
            <person name="Hu P."/>
            <person name="Grant R.A."/>
            <person name="Boekhout T."/>
            <person name="Kuramae E.E."/>
            <person name="Kronstad J.W."/>
            <person name="Deangelis Y.M."/>
            <person name="Reeder N.L."/>
            <person name="Johnstone K.R."/>
            <person name="Leland M."/>
            <person name="Fieno A.M."/>
            <person name="Begley W.M."/>
            <person name="Sun Y."/>
            <person name="Lacey M.P."/>
            <person name="Chaudhary T."/>
            <person name="Keough T."/>
            <person name="Chu L."/>
            <person name="Sears R."/>
            <person name="Yuan B."/>
            <person name="Dawson T.L.Jr."/>
        </authorList>
    </citation>
    <scope>NUCLEOTIDE SEQUENCE [LARGE SCALE GENOMIC DNA]</scope>
    <source>
        <strain evidence="13">ATCC MYA-4612 / CBS 7966</strain>
    </source>
</reference>
<evidence type="ECO:0000256" key="3">
    <source>
        <dbReference type="ARBA" id="ARBA00022806"/>
    </source>
</evidence>
<evidence type="ECO:0000256" key="8">
    <source>
        <dbReference type="ARBA" id="ARBA00048988"/>
    </source>
</evidence>
<dbReference type="GO" id="GO:0005634">
    <property type="term" value="C:nucleus"/>
    <property type="evidence" value="ECO:0007669"/>
    <property type="project" value="TreeGrafter"/>
</dbReference>
<evidence type="ECO:0000313" key="13">
    <source>
        <dbReference type="Proteomes" id="UP000008837"/>
    </source>
</evidence>
<dbReference type="Gene3D" id="3.40.50.300">
    <property type="entry name" value="P-loop containing nucleotide triphosphate hydrolases"/>
    <property type="match status" value="2"/>
</dbReference>
<keyword evidence="1 9" id="KW-0547">Nucleotide-binding</keyword>
<dbReference type="RefSeq" id="XP_001729166.1">
    <property type="nucleotide sequence ID" value="XM_001729114.1"/>
</dbReference>
<dbReference type="EMBL" id="AAYY01000014">
    <property type="protein sequence ID" value="EDP41952.1"/>
    <property type="molecule type" value="Genomic_DNA"/>
</dbReference>
<dbReference type="PROSITE" id="PS51198">
    <property type="entry name" value="UVRD_HELICASE_ATP_BIND"/>
    <property type="match status" value="1"/>
</dbReference>
<protein>
    <recommendedName>
        <fullName evidence="7">DNA 3'-5' helicase</fullName>
        <ecNumber evidence="7">5.6.2.4</ecNumber>
    </recommendedName>
</protein>
<comment type="caution">
    <text evidence="12">The sequence shown here is derived from an EMBL/GenBank/DDBJ whole genome shotgun (WGS) entry which is preliminary data.</text>
</comment>
<dbReference type="KEGG" id="mgl:MGL_3633"/>
<organism evidence="12 13">
    <name type="scientific">Malassezia globosa (strain ATCC MYA-4612 / CBS 7966)</name>
    <name type="common">Dandruff-associated fungus</name>
    <dbReference type="NCBI Taxonomy" id="425265"/>
    <lineage>
        <taxon>Eukaryota</taxon>
        <taxon>Fungi</taxon>
        <taxon>Dikarya</taxon>
        <taxon>Basidiomycota</taxon>
        <taxon>Ustilaginomycotina</taxon>
        <taxon>Malasseziomycetes</taxon>
        <taxon>Malasseziales</taxon>
        <taxon>Malasseziaceae</taxon>
        <taxon>Malassezia</taxon>
    </lineage>
</organism>
<feature type="binding site" evidence="9">
    <location>
        <begin position="261"/>
        <end position="268"/>
    </location>
    <ligand>
        <name>ATP</name>
        <dbReference type="ChEBI" id="CHEBI:30616"/>
    </ligand>
</feature>
<name>A8QA74_MALGO</name>
<dbReference type="InterPro" id="IPR027417">
    <property type="entry name" value="P-loop_NTPase"/>
</dbReference>
<dbReference type="InterPro" id="IPR014016">
    <property type="entry name" value="UvrD-like_ATP-bd"/>
</dbReference>
<feature type="compositionally biased region" description="Basic and acidic residues" evidence="10">
    <location>
        <begin position="1"/>
        <end position="17"/>
    </location>
</feature>
<keyword evidence="4 9" id="KW-0067">ATP-binding</keyword>
<dbReference type="GO" id="GO:0031297">
    <property type="term" value="P:replication fork processing"/>
    <property type="evidence" value="ECO:0007669"/>
    <property type="project" value="TreeGrafter"/>
</dbReference>
<evidence type="ECO:0000256" key="5">
    <source>
        <dbReference type="ARBA" id="ARBA00023235"/>
    </source>
</evidence>
<keyword evidence="13" id="KW-1185">Reference proteome</keyword>
<dbReference type="EC" id="5.6.2.4" evidence="7"/>
<dbReference type="GO" id="GO:0000724">
    <property type="term" value="P:double-strand break repair via homologous recombination"/>
    <property type="evidence" value="ECO:0007669"/>
    <property type="project" value="TreeGrafter"/>
</dbReference>
<keyword evidence="5" id="KW-0413">Isomerase</keyword>
<evidence type="ECO:0000256" key="10">
    <source>
        <dbReference type="SAM" id="MobiDB-lite"/>
    </source>
</evidence>
<dbReference type="GO" id="GO:0005524">
    <property type="term" value="F:ATP binding"/>
    <property type="evidence" value="ECO:0007669"/>
    <property type="project" value="UniProtKB-UniRule"/>
</dbReference>
<dbReference type="PANTHER" id="PTHR11070:SF30">
    <property type="entry name" value="F-BOX DNA HELICASE 1"/>
    <property type="match status" value="1"/>
</dbReference>
<dbReference type="GO" id="GO:0016787">
    <property type="term" value="F:hydrolase activity"/>
    <property type="evidence" value="ECO:0007669"/>
    <property type="project" value="UniProtKB-UniRule"/>
</dbReference>
<comment type="catalytic activity">
    <reaction evidence="8">
        <text>ATP + H2O = ADP + phosphate + H(+)</text>
        <dbReference type="Rhea" id="RHEA:13065"/>
        <dbReference type="ChEBI" id="CHEBI:15377"/>
        <dbReference type="ChEBI" id="CHEBI:15378"/>
        <dbReference type="ChEBI" id="CHEBI:30616"/>
        <dbReference type="ChEBI" id="CHEBI:43474"/>
        <dbReference type="ChEBI" id="CHEBI:456216"/>
        <dbReference type="EC" id="5.6.2.4"/>
    </reaction>
</comment>
<dbReference type="PANTHER" id="PTHR11070">
    <property type="entry name" value="UVRD / RECB / PCRA DNA HELICASE FAMILY MEMBER"/>
    <property type="match status" value="1"/>
</dbReference>
<feature type="domain" description="UvrD-like helicase ATP-binding" evidence="11">
    <location>
        <begin position="240"/>
        <end position="520"/>
    </location>
</feature>
<dbReference type="InterPro" id="IPR000212">
    <property type="entry name" value="DNA_helicase_UvrD/REP"/>
</dbReference>
<dbReference type="FunCoup" id="A8QA74">
    <property type="interactions" value="179"/>
</dbReference>
<evidence type="ECO:0000256" key="9">
    <source>
        <dbReference type="PROSITE-ProRule" id="PRU00560"/>
    </source>
</evidence>
<dbReference type="GO" id="GO:0043138">
    <property type="term" value="F:3'-5' DNA helicase activity"/>
    <property type="evidence" value="ECO:0007669"/>
    <property type="project" value="UniProtKB-EC"/>
</dbReference>
<dbReference type="OMA" id="PHDAYVK"/>
<dbReference type="InParanoid" id="A8QA74"/>
<dbReference type="AlphaFoldDB" id="A8QA74"/>
<dbReference type="SUPFAM" id="SSF52540">
    <property type="entry name" value="P-loop containing nucleoside triphosphate hydrolases"/>
    <property type="match status" value="1"/>
</dbReference>
<comment type="catalytic activity">
    <reaction evidence="6">
        <text>Couples ATP hydrolysis with the unwinding of duplex DNA by translocating in the 3'-5' direction.</text>
        <dbReference type="EC" id="5.6.2.4"/>
    </reaction>
</comment>
<evidence type="ECO:0000256" key="2">
    <source>
        <dbReference type="ARBA" id="ARBA00022801"/>
    </source>
</evidence>
<evidence type="ECO:0000256" key="1">
    <source>
        <dbReference type="ARBA" id="ARBA00022741"/>
    </source>
</evidence>
<dbReference type="Pfam" id="PF13361">
    <property type="entry name" value="UvrD_C"/>
    <property type="match status" value="1"/>
</dbReference>
<accession>A8QA74</accession>
<dbReference type="STRING" id="425265.A8QA74"/>
<sequence length="966" mass="108820">MSVRDRNAQHASKDKNMATRTRQRRTLLECMSRRTVFRTLSFLSFHDIINLLCADKRLRPFVHTSQFSPWRKRFLKFRACEYAYERHVCAPIDEDSQNYAEDNAFVHAYEEAVSALGLSVAPTHLHDVIPSLLSTQHESCIPSREACEFVISWILGREPASSAYVRFDHEHASELLYHMRLFLNVLRLSRNLDPSLSSSSSSTTIPLCSQTILTLDADCASTLVAFYGPRAPLSAPDELTEEQAKFVDFHVRRTDLVCVQAYAGTGKTRSLLAYAQRRPHQRFLYITFNAAAAKSARHVFPPNVDCRTMHSVALRHVSLPEGQELRTLRPRDVVRLLGARLPEGKRIKEGTHPRNSALAPTTVALYILRTLDRYMQSTDEHVRSDAHIPKNMATSTDLRAHDVAEAAQQLWDMICSHASPSKDKQVPCPHDAYVKLLQLQAHAGMRFFADYNALLLDEAQDLSACQTAILLRARGHCGVIVVGDVHQKIYGFRGGSATAFNARLYPPTATFQLTKSFRFGPQVAKLATKILQLKAPPPWHNEKEHGLWQRPQLSGHGADIVHRDLRAVSRRHTRVYRTNSLLTRDLLQLSATLPENDCIYLKTSQNLSHQAITSLLRDGHKLYHGDVSAISSGSPLREFAAWKELIEHVEAEDATDSKLTLVLSLEEMISAPDFLDRLQGLERRFCTSEDSATIVLTTVHQAKGLEWKCVVVADDFSPTLDACTPSLRPQVSQFFAQDELNHMYVAMTRARSELIIPPCILQWLIALDGLFRYRFCEKRRTSKCPRCQQVSSLVQMCEPFFCTLDFDARVETLGCLTCVRSLLSVDDDLHDFVRWIDECGVSTVTGKLTPASIERHKRKYEAKPASQRKRTRNATNLVINHGRLSALLPATGQDAGPESAPALLMAQTPMGNVSRSLRAQKYLDMLDARKDSVERWLELEQYWLSDTQAASSASGDSTSTMISSFN</sequence>
<keyword evidence="3 9" id="KW-0347">Helicase</keyword>
<dbReference type="Pfam" id="PF00580">
    <property type="entry name" value="UvrD-helicase"/>
    <property type="match status" value="1"/>
</dbReference>
<evidence type="ECO:0000256" key="6">
    <source>
        <dbReference type="ARBA" id="ARBA00034617"/>
    </source>
</evidence>
<gene>
    <name evidence="12" type="ORF">MGL_3633</name>
</gene>
<evidence type="ECO:0000259" key="11">
    <source>
        <dbReference type="PROSITE" id="PS51198"/>
    </source>
</evidence>
<dbReference type="OrthoDB" id="1470711at2759"/>
<feature type="region of interest" description="Disordered" evidence="10">
    <location>
        <begin position="1"/>
        <end position="20"/>
    </location>
</feature>
<dbReference type="GeneID" id="5853472"/>
<evidence type="ECO:0000256" key="7">
    <source>
        <dbReference type="ARBA" id="ARBA00034808"/>
    </source>
</evidence>
<evidence type="ECO:0000313" key="12">
    <source>
        <dbReference type="EMBL" id="EDP41952.1"/>
    </source>
</evidence>